<keyword evidence="3" id="KW-1185">Reference proteome</keyword>
<dbReference type="EMBL" id="KZ847205">
    <property type="protein sequence ID" value="RCH53561.1"/>
    <property type="molecule type" value="Genomic_DNA"/>
</dbReference>
<reference evidence="2" key="3">
    <citation type="submission" date="2019-01" db="UniProtKB">
        <authorList>
            <consortium name="EnsemblPlants"/>
        </authorList>
    </citation>
    <scope>IDENTIFICATION</scope>
    <source>
        <strain evidence="2">Williams 82</strain>
    </source>
</reference>
<dbReference type="EnsemblPlants" id="RCH53561">
    <property type="protein sequence ID" value="RCH53561"/>
    <property type="gene ID" value="GLYMA_U001600"/>
</dbReference>
<proteinExistence type="predicted"/>
<organism evidence="1">
    <name type="scientific">Glycine max</name>
    <name type="common">Soybean</name>
    <name type="synonym">Glycine hispida</name>
    <dbReference type="NCBI Taxonomy" id="3847"/>
    <lineage>
        <taxon>Eukaryota</taxon>
        <taxon>Viridiplantae</taxon>
        <taxon>Streptophyta</taxon>
        <taxon>Embryophyta</taxon>
        <taxon>Tracheophyta</taxon>
        <taxon>Spermatophyta</taxon>
        <taxon>Magnoliopsida</taxon>
        <taxon>eudicotyledons</taxon>
        <taxon>Gunneridae</taxon>
        <taxon>Pentapetalae</taxon>
        <taxon>rosids</taxon>
        <taxon>fabids</taxon>
        <taxon>Fabales</taxon>
        <taxon>Fabaceae</taxon>
        <taxon>Papilionoideae</taxon>
        <taxon>50 kb inversion clade</taxon>
        <taxon>NPAAA clade</taxon>
        <taxon>indigoferoid/millettioid clade</taxon>
        <taxon>Phaseoleae</taxon>
        <taxon>Glycine</taxon>
        <taxon>Glycine subgen. Soja</taxon>
    </lineage>
</organism>
<protein>
    <submittedName>
        <fullName evidence="1 2">Uncharacterized protein</fullName>
    </submittedName>
</protein>
<dbReference type="InParanoid" id="A0A367GJB1"/>
<name>A0A367GJB1_SOYBN</name>
<evidence type="ECO:0000313" key="1">
    <source>
        <dbReference type="EMBL" id="RCH53561.1"/>
    </source>
</evidence>
<evidence type="ECO:0000313" key="2">
    <source>
        <dbReference type="EnsemblPlants" id="RCH53561"/>
    </source>
</evidence>
<sequence>MEGFFPKSCLRVDIYAEFFGSWGHYNCLSYGFTHFLDLRRKHPLPKCINQMAEEESGLPIVNLHASHCAVMNLGLQFYFFYI</sequence>
<accession>A0A367GJB1</accession>
<evidence type="ECO:0000313" key="3">
    <source>
        <dbReference type="Proteomes" id="UP000008827"/>
    </source>
</evidence>
<gene>
    <name evidence="1" type="ORF">GLYMA_U001600</name>
</gene>
<reference evidence="1" key="1">
    <citation type="journal article" date="2010" name="Nature">
        <title>Genome sequence of the palaeopolyploid soybean.</title>
        <authorList>
            <person name="Schmutz J."/>
            <person name="Cannon S.B."/>
            <person name="Schlueter J."/>
            <person name="Ma J."/>
            <person name="Mitros T."/>
            <person name="Nelson W."/>
            <person name="Hyten D.L."/>
            <person name="Song Q."/>
            <person name="Thelen J.J."/>
            <person name="Cheng J."/>
            <person name="Xu D."/>
            <person name="Hellsten U."/>
            <person name="May G.D."/>
            <person name="Yu Y."/>
            <person name="Sakurai T."/>
            <person name="Umezawa T."/>
            <person name="Bhattacharyya M.K."/>
            <person name="Sandhu D."/>
            <person name="Valliyodan B."/>
            <person name="Lindquist E."/>
            <person name="Peto M."/>
            <person name="Grant D."/>
            <person name="Shu S."/>
            <person name="Goodstein D."/>
            <person name="Barry K."/>
            <person name="Futrell-Griggs M."/>
            <person name="Abernathy B."/>
            <person name="Du J."/>
            <person name="Tian Z."/>
            <person name="Zhu L."/>
            <person name="Gill N."/>
            <person name="Joshi T."/>
            <person name="Libault M."/>
            <person name="Sethuraman A."/>
            <person name="Zhang X.-C."/>
            <person name="Shinozaki K."/>
            <person name="Nguyen H.T."/>
            <person name="Wing R.A."/>
            <person name="Cregan P."/>
            <person name="Specht J."/>
            <person name="Grimwood J."/>
            <person name="Rokhsar D."/>
            <person name="Stacey G."/>
            <person name="Shoemaker R.C."/>
            <person name="Jackson S.A."/>
        </authorList>
    </citation>
    <scope>NUCLEOTIDE SEQUENCE</scope>
    <source>
        <tissue evidence="1">Callus</tissue>
    </source>
</reference>
<dbReference type="AlphaFoldDB" id="A0A367GJB1"/>
<dbReference type="Gramene" id="RCH53561">
    <property type="protein sequence ID" value="RCH53561"/>
    <property type="gene ID" value="GLYMA_U001600"/>
</dbReference>
<dbReference type="Proteomes" id="UP000008827">
    <property type="component" value="Unassembled WGS sequence"/>
</dbReference>
<reference evidence="1" key="2">
    <citation type="submission" date="2018-07" db="EMBL/GenBank/DDBJ databases">
        <title>WGS assembly of Glycine max.</title>
        <authorList>
            <person name="Schmutz J."/>
            <person name="Cannon S."/>
            <person name="Schlueter J."/>
            <person name="Ma J."/>
            <person name="Mitros T."/>
            <person name="Nelson W."/>
            <person name="Hyten D."/>
            <person name="Song Q."/>
            <person name="Thelen J."/>
            <person name="Cheng J."/>
            <person name="Xu D."/>
            <person name="Hellsten U."/>
            <person name="May G."/>
            <person name="Yu Y."/>
            <person name="Sakurai T."/>
            <person name="Umezawa T."/>
            <person name="Bhattacharyya M."/>
            <person name="Sandhu D."/>
            <person name="Valliyodan B."/>
            <person name="Lindquist E."/>
            <person name="Peto M."/>
            <person name="Grant D."/>
            <person name="Shu S."/>
            <person name="Goodstein D."/>
            <person name="Barry K."/>
            <person name="Futrell-Griggs M."/>
            <person name="Abernathy B."/>
            <person name="Du J."/>
            <person name="Tian Z."/>
            <person name="Zhu L."/>
            <person name="Gill N."/>
            <person name="Joshi T."/>
            <person name="Libault M."/>
            <person name="Sethuraman A."/>
            <person name="Zhang X."/>
            <person name="Shinozaki K."/>
            <person name="Nguyen H."/>
            <person name="Wing R."/>
            <person name="Cregan P."/>
            <person name="Specht J."/>
            <person name="Grimwood J."/>
            <person name="Rokhsar D."/>
            <person name="Stacey G."/>
            <person name="Shoemaker R."/>
            <person name="Jackson S."/>
        </authorList>
    </citation>
    <scope>NUCLEOTIDE SEQUENCE</scope>
    <source>
        <tissue evidence="1">Callus</tissue>
    </source>
</reference>